<sequence length="63" mass="7491">MVINGSYTKGRESLVLQVQVIAGNREVSNKKWPIFYLYHVGTYKKTVKKAYRMDKPFYIHYEC</sequence>
<reference evidence="1 2" key="1">
    <citation type="submission" date="2021-01" db="EMBL/GenBank/DDBJ databases">
        <title>Genomic Encyclopedia of Type Strains, Phase IV (KMG-IV): sequencing the most valuable type-strain genomes for metagenomic binning, comparative biology and taxonomic classification.</title>
        <authorList>
            <person name="Goeker M."/>
        </authorList>
    </citation>
    <scope>NUCLEOTIDE SEQUENCE [LARGE SCALE GENOMIC DNA]</scope>
    <source>
        <strain evidence="1 2">DSM 105482</strain>
    </source>
</reference>
<evidence type="ECO:0000313" key="2">
    <source>
        <dbReference type="Proteomes" id="UP000823486"/>
    </source>
</evidence>
<keyword evidence="2" id="KW-1185">Reference proteome</keyword>
<accession>A0ABS2QMH7</accession>
<proteinExistence type="predicted"/>
<protein>
    <submittedName>
        <fullName evidence="1">N-acyltransferase</fullName>
    </submittedName>
</protein>
<organism evidence="1 2">
    <name type="scientific">Peribacillus deserti</name>
    <dbReference type="NCBI Taxonomy" id="673318"/>
    <lineage>
        <taxon>Bacteria</taxon>
        <taxon>Bacillati</taxon>
        <taxon>Bacillota</taxon>
        <taxon>Bacilli</taxon>
        <taxon>Bacillales</taxon>
        <taxon>Bacillaceae</taxon>
        <taxon>Peribacillus</taxon>
    </lineage>
</organism>
<gene>
    <name evidence="1" type="ORF">JOC77_003112</name>
</gene>
<evidence type="ECO:0000313" key="1">
    <source>
        <dbReference type="EMBL" id="MBM7693668.1"/>
    </source>
</evidence>
<dbReference type="EMBL" id="JAFBFI010000014">
    <property type="protein sequence ID" value="MBM7693668.1"/>
    <property type="molecule type" value="Genomic_DNA"/>
</dbReference>
<comment type="caution">
    <text evidence="1">The sequence shown here is derived from an EMBL/GenBank/DDBJ whole genome shotgun (WGS) entry which is preliminary data.</text>
</comment>
<name>A0ABS2QMH7_9BACI</name>
<dbReference type="Proteomes" id="UP000823486">
    <property type="component" value="Unassembled WGS sequence"/>
</dbReference>